<dbReference type="RefSeq" id="WP_109871982.1">
    <property type="nucleotide sequence ID" value="NZ_QGNA01000004.1"/>
</dbReference>
<dbReference type="EMBL" id="QGNA01000004">
    <property type="protein sequence ID" value="PWS35616.1"/>
    <property type="molecule type" value="Genomic_DNA"/>
</dbReference>
<dbReference type="SUPFAM" id="SSF51735">
    <property type="entry name" value="NAD(P)-binding Rossmann-fold domains"/>
    <property type="match status" value="1"/>
</dbReference>
<evidence type="ECO:0000259" key="2">
    <source>
        <dbReference type="Pfam" id="PF00107"/>
    </source>
</evidence>
<dbReference type="SUPFAM" id="SSF50129">
    <property type="entry name" value="GroES-like"/>
    <property type="match status" value="1"/>
</dbReference>
<protein>
    <submittedName>
        <fullName evidence="4">Alcohol dehydrogenase</fullName>
    </submittedName>
</protein>
<dbReference type="Pfam" id="PF08240">
    <property type="entry name" value="ADH_N"/>
    <property type="match status" value="1"/>
</dbReference>
<dbReference type="InterPro" id="IPR050129">
    <property type="entry name" value="Zn_alcohol_dh"/>
</dbReference>
<keyword evidence="1" id="KW-0560">Oxidoreductase</keyword>
<dbReference type="InterPro" id="IPR036291">
    <property type="entry name" value="NAD(P)-bd_dom_sf"/>
</dbReference>
<evidence type="ECO:0000313" key="4">
    <source>
        <dbReference type="EMBL" id="PWS35616.1"/>
    </source>
</evidence>
<dbReference type="Gene3D" id="3.90.180.10">
    <property type="entry name" value="Medium-chain alcohol dehydrogenases, catalytic domain"/>
    <property type="match status" value="1"/>
</dbReference>
<comment type="caution">
    <text evidence="4">The sequence shown here is derived from an EMBL/GenBank/DDBJ whole genome shotgun (WGS) entry which is preliminary data.</text>
</comment>
<dbReference type="InterPro" id="IPR013154">
    <property type="entry name" value="ADH-like_N"/>
</dbReference>
<name>A0A317FDJ1_9PROT</name>
<dbReference type="PANTHER" id="PTHR43401">
    <property type="entry name" value="L-THREONINE 3-DEHYDROGENASE"/>
    <property type="match status" value="1"/>
</dbReference>
<organism evidence="4 5">
    <name type="scientific">Falsiroseomonas bella</name>
    <dbReference type="NCBI Taxonomy" id="2184016"/>
    <lineage>
        <taxon>Bacteria</taxon>
        <taxon>Pseudomonadati</taxon>
        <taxon>Pseudomonadota</taxon>
        <taxon>Alphaproteobacteria</taxon>
        <taxon>Acetobacterales</taxon>
        <taxon>Roseomonadaceae</taxon>
        <taxon>Falsiroseomonas</taxon>
    </lineage>
</organism>
<dbReference type="PANTHER" id="PTHR43401:SF2">
    <property type="entry name" value="L-THREONINE 3-DEHYDROGENASE"/>
    <property type="match status" value="1"/>
</dbReference>
<sequence length="320" mass="34624">MKAARFAGEGRIEIIEAPAPRPTPGEVLLRVTSCALCGSDLRPLRSGWPVTPGHEILGRVEQPGHPWDGKRALVYIPVFCGHCDDCTAGNTHVCRNATDLMGWQRDGGYAEALAVPEQCLLPVPDDIPDRLAPLLLDAIGTAGHGLRLAQRIVPRGEALLLGAGPIGLGALLVLKALGYGPVFVVEPGEHRAAAAIGFGATRLAPDDAARRRFPLVIEASGKDPARQLAFEVVAPNGAIVQFGESDSWTITENKAIRRKDFCFLRSFYFPIGDHAANIELLRANRTDYERLVDDQAGFDGLQDLFDAFRRGEKLKPLFVP</sequence>
<dbReference type="Gene3D" id="3.40.50.720">
    <property type="entry name" value="NAD(P)-binding Rossmann-like Domain"/>
    <property type="match status" value="1"/>
</dbReference>
<evidence type="ECO:0000256" key="1">
    <source>
        <dbReference type="ARBA" id="ARBA00023002"/>
    </source>
</evidence>
<proteinExistence type="predicted"/>
<feature type="domain" description="Alcohol dehydrogenase-like N-terminal" evidence="3">
    <location>
        <begin position="24"/>
        <end position="125"/>
    </location>
</feature>
<feature type="domain" description="Alcohol dehydrogenase-like C-terminal" evidence="2">
    <location>
        <begin position="165"/>
        <end position="246"/>
    </location>
</feature>
<dbReference type="OrthoDB" id="9809185at2"/>
<dbReference type="GO" id="GO:0016491">
    <property type="term" value="F:oxidoreductase activity"/>
    <property type="evidence" value="ECO:0007669"/>
    <property type="project" value="UniProtKB-KW"/>
</dbReference>
<accession>A0A317FDJ1</accession>
<dbReference type="Proteomes" id="UP000245765">
    <property type="component" value="Unassembled WGS sequence"/>
</dbReference>
<gene>
    <name evidence="4" type="ORF">DFH01_18650</name>
</gene>
<dbReference type="AlphaFoldDB" id="A0A317FDJ1"/>
<reference evidence="5" key="1">
    <citation type="submission" date="2018-05" db="EMBL/GenBank/DDBJ databases">
        <authorList>
            <person name="Du Z."/>
            <person name="Wang X."/>
        </authorList>
    </citation>
    <scope>NUCLEOTIDE SEQUENCE [LARGE SCALE GENOMIC DNA]</scope>
    <source>
        <strain evidence="5">CQN31</strain>
    </source>
</reference>
<dbReference type="Pfam" id="PF00107">
    <property type="entry name" value="ADH_zinc_N"/>
    <property type="match status" value="1"/>
</dbReference>
<dbReference type="InterPro" id="IPR011032">
    <property type="entry name" value="GroES-like_sf"/>
</dbReference>
<evidence type="ECO:0000313" key="5">
    <source>
        <dbReference type="Proteomes" id="UP000245765"/>
    </source>
</evidence>
<evidence type="ECO:0000259" key="3">
    <source>
        <dbReference type="Pfam" id="PF08240"/>
    </source>
</evidence>
<dbReference type="InterPro" id="IPR013149">
    <property type="entry name" value="ADH-like_C"/>
</dbReference>
<keyword evidence="5" id="KW-1185">Reference proteome</keyword>